<feature type="compositionally biased region" description="Low complexity" evidence="8">
    <location>
        <begin position="330"/>
        <end position="349"/>
    </location>
</feature>
<dbReference type="AlphaFoldDB" id="A0A919ULP3"/>
<feature type="domain" description="Protein kinase" evidence="10">
    <location>
        <begin position="11"/>
        <end position="269"/>
    </location>
</feature>
<dbReference type="Gene3D" id="1.10.510.10">
    <property type="entry name" value="Transferase(Phosphotransferase) domain 1"/>
    <property type="match status" value="1"/>
</dbReference>
<reference evidence="11" key="1">
    <citation type="submission" date="2021-01" db="EMBL/GenBank/DDBJ databases">
        <title>Whole genome shotgun sequence of Acrocarpospora phusangensis NBRC 108782.</title>
        <authorList>
            <person name="Komaki H."/>
            <person name="Tamura T."/>
        </authorList>
    </citation>
    <scope>NUCLEOTIDE SEQUENCE</scope>
    <source>
        <strain evidence="11">NBRC 108782</strain>
    </source>
</reference>
<evidence type="ECO:0000256" key="6">
    <source>
        <dbReference type="ARBA" id="ARBA00022840"/>
    </source>
</evidence>
<sequence>MEEERRLAGRYRLLETIGRGGMGVVWRAHDELLDRAVAVKEVRHGPMDEQDRAAFNRRTIREARAAGRLSHPNVVVVHDVIEEDGRPWIVMQLVQSRSLGQILREHGPLVPERAAAIGLQILEALAAAHAAGVLHRDVKPENVLIGGDSRVVLTDFGIATLTEETSLTLTGGVTGTPAFLPPERLNGQPATPESDLWSLGATIYAAVEGRSPYDRSTPIASMAAVLHSEPDPPRRAGPLTPVIEGLLRKDPTQRIDISEAQDLLRHAASPPPSPATPPGLYGSPGSSTPPGHPGSGPSAPSGHAGLHGSPGSYTPSGHPSSEPSTPSGHAGPYGSPGSYAPSGHPGSGPSAPPSRHAELYGSAESSTLPGPPGFPAPSTPSGHPGPAGSSTPSGHPGPPQAFSPPGHPGALGSFSPSGHPDTSGSSTPSGHSSSPGSSAPSGHPGPYGSFPPSGHPDALGSFTPSGHPGSSGVGWQQGGASSWGAQPTAPPAGGGSWGNDGLGGWGNSPSAQRAGSQRRRLVGFVLVPVLVIVLGVGGWFGYQSLRDPGVGLAGPTSEATTEPTENPTEPTGKPEESPASPSESPSGVGASPVGGTPSASPAAAVPEGWRSYRDELGFAIALPEGWRAERVQGAARVRFRGPGMPGYLQVDLTPWEEQDPVEALQTVERNSTEQGFLPEYQRIDIRAAEYQGVPAAEWEFTFKTSSGRQRVIDRAFRIGDDCYALYWQVPEANWQAGKRYFTNFTRTFRPK</sequence>
<dbReference type="EC" id="2.7.11.1" evidence="1"/>
<evidence type="ECO:0000256" key="4">
    <source>
        <dbReference type="ARBA" id="ARBA00022741"/>
    </source>
</evidence>
<feature type="compositionally biased region" description="Pro residues" evidence="8">
    <location>
        <begin position="395"/>
        <end position="407"/>
    </location>
</feature>
<evidence type="ECO:0000256" key="8">
    <source>
        <dbReference type="SAM" id="MobiDB-lite"/>
    </source>
</evidence>
<dbReference type="PANTHER" id="PTHR43289:SF6">
    <property type="entry name" value="SERINE_THREONINE-PROTEIN KINASE NEKL-3"/>
    <property type="match status" value="1"/>
</dbReference>
<evidence type="ECO:0000256" key="9">
    <source>
        <dbReference type="SAM" id="Phobius"/>
    </source>
</evidence>
<evidence type="ECO:0000259" key="10">
    <source>
        <dbReference type="PROSITE" id="PS50011"/>
    </source>
</evidence>
<evidence type="ECO:0000256" key="7">
    <source>
        <dbReference type="PROSITE-ProRule" id="PRU10141"/>
    </source>
</evidence>
<gene>
    <name evidence="11" type="ORF">Aph01nite_47260</name>
</gene>
<keyword evidence="5" id="KW-0418">Kinase</keyword>
<evidence type="ECO:0000313" key="12">
    <source>
        <dbReference type="Proteomes" id="UP000640052"/>
    </source>
</evidence>
<keyword evidence="9" id="KW-1133">Transmembrane helix</keyword>
<feature type="compositionally biased region" description="Low complexity" evidence="8">
    <location>
        <begin position="415"/>
        <end position="448"/>
    </location>
</feature>
<evidence type="ECO:0000256" key="1">
    <source>
        <dbReference type="ARBA" id="ARBA00012513"/>
    </source>
</evidence>
<feature type="region of interest" description="Disordered" evidence="8">
    <location>
        <begin position="266"/>
        <end position="512"/>
    </location>
</feature>
<dbReference type="CDD" id="cd14014">
    <property type="entry name" value="STKc_PknB_like"/>
    <property type="match status" value="1"/>
</dbReference>
<keyword evidence="2" id="KW-0723">Serine/threonine-protein kinase</keyword>
<comment type="caution">
    <text evidence="11">The sequence shown here is derived from an EMBL/GenBank/DDBJ whole genome shotgun (WGS) entry which is preliminary data.</text>
</comment>
<organism evidence="11 12">
    <name type="scientific">Acrocarpospora phusangensis</name>
    <dbReference type="NCBI Taxonomy" id="1070424"/>
    <lineage>
        <taxon>Bacteria</taxon>
        <taxon>Bacillati</taxon>
        <taxon>Actinomycetota</taxon>
        <taxon>Actinomycetes</taxon>
        <taxon>Streptosporangiales</taxon>
        <taxon>Streptosporangiaceae</taxon>
        <taxon>Acrocarpospora</taxon>
    </lineage>
</organism>
<feature type="binding site" evidence="7">
    <location>
        <position position="40"/>
    </location>
    <ligand>
        <name>ATP</name>
        <dbReference type="ChEBI" id="CHEBI:30616"/>
    </ligand>
</feature>
<dbReference type="Gene3D" id="3.30.200.20">
    <property type="entry name" value="Phosphorylase Kinase, domain 1"/>
    <property type="match status" value="1"/>
</dbReference>
<keyword evidence="6 7" id="KW-0067">ATP-binding</keyword>
<dbReference type="SUPFAM" id="SSF56112">
    <property type="entry name" value="Protein kinase-like (PK-like)"/>
    <property type="match status" value="1"/>
</dbReference>
<dbReference type="InterPro" id="IPR011009">
    <property type="entry name" value="Kinase-like_dom_sf"/>
</dbReference>
<dbReference type="InterPro" id="IPR008271">
    <property type="entry name" value="Ser/Thr_kinase_AS"/>
</dbReference>
<dbReference type="EMBL" id="BOOA01000039">
    <property type="protein sequence ID" value="GIH26416.1"/>
    <property type="molecule type" value="Genomic_DNA"/>
</dbReference>
<evidence type="ECO:0000256" key="2">
    <source>
        <dbReference type="ARBA" id="ARBA00022527"/>
    </source>
</evidence>
<dbReference type="InterPro" id="IPR000719">
    <property type="entry name" value="Prot_kinase_dom"/>
</dbReference>
<feature type="compositionally biased region" description="Gly residues" evidence="8">
    <location>
        <begin position="492"/>
        <end position="506"/>
    </location>
</feature>
<accession>A0A919ULP3</accession>
<keyword evidence="12" id="KW-1185">Reference proteome</keyword>
<feature type="compositionally biased region" description="Low complexity" evidence="8">
    <location>
        <begin position="555"/>
        <end position="598"/>
    </location>
</feature>
<keyword evidence="9" id="KW-0812">Transmembrane</keyword>
<name>A0A919ULP3_9ACTN</name>
<proteinExistence type="predicted"/>
<dbReference type="GO" id="GO:0004674">
    <property type="term" value="F:protein serine/threonine kinase activity"/>
    <property type="evidence" value="ECO:0007669"/>
    <property type="project" value="UniProtKB-KW"/>
</dbReference>
<dbReference type="InterPro" id="IPR017441">
    <property type="entry name" value="Protein_kinase_ATP_BS"/>
</dbReference>
<dbReference type="Gene3D" id="3.40.1000.10">
    <property type="entry name" value="Mog1/PsbP, alpha/beta/alpha sandwich"/>
    <property type="match status" value="1"/>
</dbReference>
<feature type="transmembrane region" description="Helical" evidence="9">
    <location>
        <begin position="521"/>
        <end position="542"/>
    </location>
</feature>
<keyword evidence="3" id="KW-0808">Transferase</keyword>
<feature type="compositionally biased region" description="Low complexity" evidence="8">
    <location>
        <begin position="379"/>
        <end position="394"/>
    </location>
</feature>
<dbReference type="PROSITE" id="PS00108">
    <property type="entry name" value="PROTEIN_KINASE_ST"/>
    <property type="match status" value="1"/>
</dbReference>
<evidence type="ECO:0000256" key="5">
    <source>
        <dbReference type="ARBA" id="ARBA00022777"/>
    </source>
</evidence>
<keyword evidence="9" id="KW-0472">Membrane</keyword>
<dbReference type="PROSITE" id="PS00107">
    <property type="entry name" value="PROTEIN_KINASE_ATP"/>
    <property type="match status" value="1"/>
</dbReference>
<dbReference type="PANTHER" id="PTHR43289">
    <property type="entry name" value="MITOGEN-ACTIVATED PROTEIN KINASE KINASE KINASE 20-RELATED"/>
    <property type="match status" value="1"/>
</dbReference>
<evidence type="ECO:0000313" key="11">
    <source>
        <dbReference type="EMBL" id="GIH26416.1"/>
    </source>
</evidence>
<dbReference type="Pfam" id="PF00069">
    <property type="entry name" value="Pkinase"/>
    <property type="match status" value="1"/>
</dbReference>
<dbReference type="Proteomes" id="UP000640052">
    <property type="component" value="Unassembled WGS sequence"/>
</dbReference>
<feature type="region of interest" description="Disordered" evidence="8">
    <location>
        <begin position="551"/>
        <end position="605"/>
    </location>
</feature>
<feature type="compositionally biased region" description="Low complexity" evidence="8">
    <location>
        <begin position="278"/>
        <end position="306"/>
    </location>
</feature>
<keyword evidence="4 7" id="KW-0547">Nucleotide-binding</keyword>
<dbReference type="GO" id="GO:0005524">
    <property type="term" value="F:ATP binding"/>
    <property type="evidence" value="ECO:0007669"/>
    <property type="project" value="UniProtKB-UniRule"/>
</dbReference>
<evidence type="ECO:0000256" key="3">
    <source>
        <dbReference type="ARBA" id="ARBA00022679"/>
    </source>
</evidence>
<feature type="compositionally biased region" description="Polar residues" evidence="8">
    <location>
        <begin position="311"/>
        <end position="327"/>
    </location>
</feature>
<dbReference type="RefSeq" id="WP_239161904.1">
    <property type="nucleotide sequence ID" value="NZ_BOOA01000039.1"/>
</dbReference>
<dbReference type="PROSITE" id="PS50011">
    <property type="entry name" value="PROTEIN_KINASE_DOM"/>
    <property type="match status" value="1"/>
</dbReference>
<dbReference type="SMART" id="SM00220">
    <property type="entry name" value="S_TKc"/>
    <property type="match status" value="1"/>
</dbReference>
<protein>
    <recommendedName>
        <fullName evidence="1">non-specific serine/threonine protein kinase</fullName>
        <ecNumber evidence="1">2.7.11.1</ecNumber>
    </recommendedName>
</protein>
<feature type="compositionally biased region" description="Pro residues" evidence="8">
    <location>
        <begin position="369"/>
        <end position="378"/>
    </location>
</feature>